<evidence type="ECO:0000313" key="2">
    <source>
        <dbReference type="RefSeq" id="XP_013918124.1"/>
    </source>
</evidence>
<organism evidence="1 2">
    <name type="scientific">Thamnophis sirtalis</name>
    <dbReference type="NCBI Taxonomy" id="35019"/>
    <lineage>
        <taxon>Eukaryota</taxon>
        <taxon>Metazoa</taxon>
        <taxon>Chordata</taxon>
        <taxon>Craniata</taxon>
        <taxon>Vertebrata</taxon>
        <taxon>Euteleostomi</taxon>
        <taxon>Lepidosauria</taxon>
        <taxon>Squamata</taxon>
        <taxon>Bifurcata</taxon>
        <taxon>Unidentata</taxon>
        <taxon>Episquamata</taxon>
        <taxon>Toxicofera</taxon>
        <taxon>Serpentes</taxon>
        <taxon>Colubroidea</taxon>
        <taxon>Colubridae</taxon>
        <taxon>Natricinae</taxon>
        <taxon>Thamnophis</taxon>
    </lineage>
</organism>
<reference evidence="2" key="1">
    <citation type="submission" date="2025-08" db="UniProtKB">
        <authorList>
            <consortium name="RefSeq"/>
        </authorList>
    </citation>
    <scope>IDENTIFICATION</scope>
    <source>
        <tissue evidence="2">Skeletal muscle</tissue>
    </source>
</reference>
<dbReference type="GO" id="GO:0003682">
    <property type="term" value="F:chromatin binding"/>
    <property type="evidence" value="ECO:0007669"/>
    <property type="project" value="TreeGrafter"/>
</dbReference>
<evidence type="ECO:0000313" key="1">
    <source>
        <dbReference type="Proteomes" id="UP000504617"/>
    </source>
</evidence>
<dbReference type="PANTHER" id="PTHR24102">
    <property type="entry name" value="PHD FINGER PROTEIN"/>
    <property type="match status" value="1"/>
</dbReference>
<dbReference type="GeneID" id="106545918"/>
<protein>
    <submittedName>
        <fullName evidence="2">PHD finger protein 21A-like</fullName>
    </submittedName>
</protein>
<dbReference type="OrthoDB" id="336088at2759"/>
<dbReference type="KEGG" id="tsr:106545918"/>
<keyword evidence="1" id="KW-1185">Reference proteome</keyword>
<proteinExistence type="predicted"/>
<dbReference type="AlphaFoldDB" id="A0A6I9XQ13"/>
<dbReference type="GO" id="GO:0000122">
    <property type="term" value="P:negative regulation of transcription by RNA polymerase II"/>
    <property type="evidence" value="ECO:0007669"/>
    <property type="project" value="TreeGrafter"/>
</dbReference>
<dbReference type="PANTHER" id="PTHR24102:SF6">
    <property type="entry name" value="PHD FINGER PROTEIN 21A"/>
    <property type="match status" value="1"/>
</dbReference>
<dbReference type="GO" id="GO:0000118">
    <property type="term" value="C:histone deacetylase complex"/>
    <property type="evidence" value="ECO:0007669"/>
    <property type="project" value="TreeGrafter"/>
</dbReference>
<dbReference type="RefSeq" id="XP_013918124.1">
    <property type="nucleotide sequence ID" value="XM_014062649.1"/>
</dbReference>
<name>A0A6I9XQ13_9SAUR</name>
<gene>
    <name evidence="2" type="primary">LOC106545918</name>
</gene>
<dbReference type="Proteomes" id="UP000504617">
    <property type="component" value="Unplaced"/>
</dbReference>
<sequence length="224" mass="24175">MVALTQTLQTASSSARLLRARFPRAAQTHKSQKNAWHSDNLDPHECHAFKLEKTVTTASMITTKTLPLVLKATATMPASVVGQRPTIAMVTVINSSQKTVLSTDAQNTPVNLQTTNKVTGPGAEAVQIAAKNTIALVQATAPQPIKVPEFIPPPRLTPCPNFLPQVRPKPVAQNNIPIGPPPPMLAAPQLIQRPVMLTTKFTPTSLPSTQNSIHQCFHSSDYFV</sequence>
<accession>A0A6I9XQ13</accession>